<dbReference type="AlphaFoldDB" id="A0A1H4W3V4"/>
<sequence>MKPRYLLLLPLLFVLTGCKEDFATLHFQDSVRSDPKAGPQYSDQLVHEAYKQSIYTALGAQGLDPDAIALERDKDDDKVIHLRLVDYSLSPEQRGRLRAVFERVTEARKASSMNLHLELDNAQAKVTPSGSSDLPDSIDASLAFEPEFGMLLDRSYEDSMQAIVNAREIEGPVSCKITARLSMPMPLKLVAYEALEQDNSERGLISLLTRSGSIAKVPLKVHFDDPDLNRLMQQKTVQAWPSSSKVTRPAPVPLDEFAIVIGSIGVQTLTSALPFDTRKDELQELCNQKMQATGRPFTFHMGRSLDRLVSVELAAPSR</sequence>
<protein>
    <recommendedName>
        <fullName evidence="3">Lipoprotein</fullName>
    </recommendedName>
</protein>
<keyword evidence="2" id="KW-1185">Reference proteome</keyword>
<evidence type="ECO:0008006" key="3">
    <source>
        <dbReference type="Google" id="ProtNLM"/>
    </source>
</evidence>
<dbReference type="Proteomes" id="UP000198982">
    <property type="component" value="Unassembled WGS sequence"/>
</dbReference>
<dbReference type="RefSeq" id="WP_092318954.1">
    <property type="nucleotide sequence ID" value="NZ_FNTJ01000002.1"/>
</dbReference>
<accession>A0A1H4W3V4</accession>
<evidence type="ECO:0000313" key="1">
    <source>
        <dbReference type="EMBL" id="SEC87935.1"/>
    </source>
</evidence>
<gene>
    <name evidence="1" type="ORF">SAMN05216178_5227</name>
</gene>
<reference evidence="2" key="1">
    <citation type="submission" date="2016-10" db="EMBL/GenBank/DDBJ databases">
        <authorList>
            <person name="Varghese N."/>
            <person name="Submissions S."/>
        </authorList>
    </citation>
    <scope>NUCLEOTIDE SEQUENCE [LARGE SCALE GENOMIC DNA]</scope>
    <source>
        <strain evidence="2">DSM 9751</strain>
    </source>
</reference>
<dbReference type="PROSITE" id="PS51257">
    <property type="entry name" value="PROKAR_LIPOPROTEIN"/>
    <property type="match status" value="1"/>
</dbReference>
<name>A0A1H4W3V4_9PSED</name>
<dbReference type="EMBL" id="FNTJ01000002">
    <property type="protein sequence ID" value="SEC87935.1"/>
    <property type="molecule type" value="Genomic_DNA"/>
</dbReference>
<organism evidence="1 2">
    <name type="scientific">Pseudomonas saponiphila</name>
    <dbReference type="NCBI Taxonomy" id="556534"/>
    <lineage>
        <taxon>Bacteria</taxon>
        <taxon>Pseudomonadati</taxon>
        <taxon>Pseudomonadota</taxon>
        <taxon>Gammaproteobacteria</taxon>
        <taxon>Pseudomonadales</taxon>
        <taxon>Pseudomonadaceae</taxon>
        <taxon>Pseudomonas</taxon>
    </lineage>
</organism>
<evidence type="ECO:0000313" key="2">
    <source>
        <dbReference type="Proteomes" id="UP000198982"/>
    </source>
</evidence>
<proteinExistence type="predicted"/>